<dbReference type="InterPro" id="IPR015890">
    <property type="entry name" value="Chorismate_C"/>
</dbReference>
<dbReference type="SUPFAM" id="SSF56322">
    <property type="entry name" value="ADC synthase"/>
    <property type="match status" value="1"/>
</dbReference>
<accession>A0A098QS97</accession>
<dbReference type="AlphaFoldDB" id="A0A098QS97"/>
<dbReference type="InterPro" id="IPR019999">
    <property type="entry name" value="Anth_synth_I-like"/>
</dbReference>
<feature type="region of interest" description="Disordered" evidence="1">
    <location>
        <begin position="306"/>
        <end position="326"/>
    </location>
</feature>
<dbReference type="eggNOG" id="COG0147">
    <property type="taxonomic scope" value="Bacteria"/>
</dbReference>
<dbReference type="PANTHER" id="PTHR11236:SF50">
    <property type="entry name" value="AMINODEOXYCHORISMATE SYNTHASE COMPONENT 1"/>
    <property type="match status" value="1"/>
</dbReference>
<feature type="domain" description="Chorismate-utilising enzyme C-terminal" evidence="2">
    <location>
        <begin position="80"/>
        <end position="303"/>
    </location>
</feature>
<dbReference type="Proteomes" id="UP000029692">
    <property type="component" value="Unassembled WGS sequence"/>
</dbReference>
<dbReference type="Gene3D" id="3.60.120.10">
    <property type="entry name" value="Anthranilate synthase"/>
    <property type="match status" value="1"/>
</dbReference>
<evidence type="ECO:0000256" key="1">
    <source>
        <dbReference type="SAM" id="MobiDB-lite"/>
    </source>
</evidence>
<reference evidence="3 4" key="1">
    <citation type="submission" date="2014-05" db="EMBL/GenBank/DDBJ databases">
        <title>De novo Genome Sequence of Spirocheata sp.</title>
        <authorList>
            <person name="Shivani Y."/>
            <person name="Subhash Y."/>
            <person name="Tushar L."/>
            <person name="Sasikala C."/>
            <person name="Ramana C.V."/>
        </authorList>
    </citation>
    <scope>NUCLEOTIDE SEQUENCE [LARGE SCALE GENOMIC DNA]</scope>
    <source>
        <strain evidence="3 4">JC230</strain>
    </source>
</reference>
<dbReference type="Pfam" id="PF00425">
    <property type="entry name" value="Chorismate_bind"/>
    <property type="match status" value="1"/>
</dbReference>
<sequence>MYLNALGRGDRPFFFLSDFHATRWFICPLDSLKDWKVRAELQLETGPLSLGGAPASPGQPRNAPEAPGIRITSKTPLDFRQYSRGFEIVQDHLRRGNSFLVNLTYPTPITLSGASRPLDALVRQSGAPCRLTVGDLRISSRSFSVFSPERFVTIRGNRISSFPMKGTRRIPGPGADPQITDPDTLRCSALGSLMTSPKEQAEHRTVVDLIRNDLGISAHRVWVDSYRFSQVIRTGDSELVTTSSRICGALEEGWSARAGDILTSQLPAGSVSGAPKAKTLEIIRAAELDDRGFYCGVAGVWLPPDRGAGRRSGPGGGLAPAEGEGTGPSLESWVLIRYIEQVGDAYAFRSGGGITIYSDVWEEYRELVDKIAIPVS</sequence>
<comment type="caution">
    <text evidence="3">The sequence shown here is derived from an EMBL/GenBank/DDBJ whole genome shotgun (WGS) entry which is preliminary data.</text>
</comment>
<organism evidence="3 4">
    <name type="scientific">Spirochaeta lutea</name>
    <dbReference type="NCBI Taxonomy" id="1480694"/>
    <lineage>
        <taxon>Bacteria</taxon>
        <taxon>Pseudomonadati</taxon>
        <taxon>Spirochaetota</taxon>
        <taxon>Spirochaetia</taxon>
        <taxon>Spirochaetales</taxon>
        <taxon>Spirochaetaceae</taxon>
        <taxon>Spirochaeta</taxon>
    </lineage>
</organism>
<dbReference type="STRING" id="1480694.DC28_14755"/>
<protein>
    <recommendedName>
        <fullName evidence="2">Chorismate-utilising enzyme C-terminal domain-containing protein</fullName>
    </recommendedName>
</protein>
<dbReference type="GO" id="GO:0000162">
    <property type="term" value="P:L-tryptophan biosynthetic process"/>
    <property type="evidence" value="ECO:0007669"/>
    <property type="project" value="TreeGrafter"/>
</dbReference>
<dbReference type="InterPro" id="IPR005801">
    <property type="entry name" value="ADC_synthase"/>
</dbReference>
<feature type="region of interest" description="Disordered" evidence="1">
    <location>
        <begin position="48"/>
        <end position="70"/>
    </location>
</feature>
<evidence type="ECO:0000313" key="4">
    <source>
        <dbReference type="Proteomes" id="UP000029692"/>
    </source>
</evidence>
<proteinExistence type="predicted"/>
<dbReference type="PANTHER" id="PTHR11236">
    <property type="entry name" value="AMINOBENZOATE/ANTHRANILATE SYNTHASE"/>
    <property type="match status" value="1"/>
</dbReference>
<name>A0A098QS97_9SPIO</name>
<evidence type="ECO:0000313" key="3">
    <source>
        <dbReference type="EMBL" id="KGE70755.1"/>
    </source>
</evidence>
<gene>
    <name evidence="3" type="ORF">DC28_14755</name>
</gene>
<dbReference type="EMBL" id="JNUP01000072">
    <property type="protein sequence ID" value="KGE70755.1"/>
    <property type="molecule type" value="Genomic_DNA"/>
</dbReference>
<keyword evidence="4" id="KW-1185">Reference proteome</keyword>
<evidence type="ECO:0000259" key="2">
    <source>
        <dbReference type="Pfam" id="PF00425"/>
    </source>
</evidence>
<dbReference type="GO" id="GO:0046820">
    <property type="term" value="F:4-amino-4-deoxychorismate synthase activity"/>
    <property type="evidence" value="ECO:0007669"/>
    <property type="project" value="TreeGrafter"/>
</dbReference>